<dbReference type="Pfam" id="PF00067">
    <property type="entry name" value="p450"/>
    <property type="match status" value="1"/>
</dbReference>
<feature type="transmembrane region" description="Helical" evidence="9">
    <location>
        <begin position="12"/>
        <end position="32"/>
    </location>
</feature>
<keyword evidence="4 8" id="KW-0560">Oxidoreductase</keyword>
<evidence type="ECO:0000256" key="5">
    <source>
        <dbReference type="ARBA" id="ARBA00023004"/>
    </source>
</evidence>
<keyword evidence="11" id="KW-1185">Reference proteome</keyword>
<keyword evidence="9" id="KW-1133">Transmembrane helix</keyword>
<gene>
    <name evidence="10" type="primary">gb16996</name>
    <name evidence="10" type="ORF">PR202_gb16996</name>
</gene>
<dbReference type="InterPro" id="IPR036396">
    <property type="entry name" value="Cyt_P450_sf"/>
</dbReference>
<dbReference type="Gene3D" id="1.10.630.10">
    <property type="entry name" value="Cytochrome P450"/>
    <property type="match status" value="1"/>
</dbReference>
<dbReference type="GO" id="GO:0005506">
    <property type="term" value="F:iron ion binding"/>
    <property type="evidence" value="ECO:0007669"/>
    <property type="project" value="InterPro"/>
</dbReference>
<dbReference type="SUPFAM" id="SSF48264">
    <property type="entry name" value="Cytochrome P450"/>
    <property type="match status" value="1"/>
</dbReference>
<feature type="binding site" description="axial binding residue" evidence="7">
    <location>
        <position position="461"/>
    </location>
    <ligand>
        <name>heme</name>
        <dbReference type="ChEBI" id="CHEBI:30413"/>
    </ligand>
    <ligandPart>
        <name>Fe</name>
        <dbReference type="ChEBI" id="CHEBI:18248"/>
    </ligandPart>
</feature>
<dbReference type="CDD" id="cd11072">
    <property type="entry name" value="CYP71-like"/>
    <property type="match status" value="1"/>
</dbReference>
<keyword evidence="5 7" id="KW-0408">Iron</keyword>
<accession>A0AAV5F1U6</accession>
<dbReference type="GO" id="GO:0016705">
    <property type="term" value="F:oxidoreductase activity, acting on paired donors, with incorporation or reduction of molecular oxygen"/>
    <property type="evidence" value="ECO:0007669"/>
    <property type="project" value="InterPro"/>
</dbReference>
<comment type="similarity">
    <text evidence="1 8">Belongs to the cytochrome P450 family.</text>
</comment>
<name>A0AAV5F1U6_ELECO</name>
<evidence type="ECO:0008006" key="12">
    <source>
        <dbReference type="Google" id="ProtNLM"/>
    </source>
</evidence>
<evidence type="ECO:0000256" key="2">
    <source>
        <dbReference type="ARBA" id="ARBA00022617"/>
    </source>
</evidence>
<comment type="caution">
    <text evidence="10">The sequence shown here is derived from an EMBL/GenBank/DDBJ whole genome shotgun (WGS) entry which is preliminary data.</text>
</comment>
<dbReference type="PANTHER" id="PTHR47955">
    <property type="entry name" value="CYTOCHROME P450 FAMILY 71 PROTEIN"/>
    <property type="match status" value="1"/>
</dbReference>
<reference evidence="10" key="2">
    <citation type="submission" date="2021-12" db="EMBL/GenBank/DDBJ databases">
        <title>Resequencing data analysis of finger millet.</title>
        <authorList>
            <person name="Hatakeyama M."/>
            <person name="Aluri S."/>
            <person name="Balachadran M.T."/>
            <person name="Sivarajan S.R."/>
            <person name="Poveda L."/>
            <person name="Shimizu-Inatsugi R."/>
            <person name="Schlapbach R."/>
            <person name="Sreeman S.M."/>
            <person name="Shimizu K.K."/>
        </authorList>
    </citation>
    <scope>NUCLEOTIDE SEQUENCE</scope>
</reference>
<dbReference type="PROSITE" id="PS00086">
    <property type="entry name" value="CYTOCHROME_P450"/>
    <property type="match status" value="1"/>
</dbReference>
<evidence type="ECO:0000256" key="3">
    <source>
        <dbReference type="ARBA" id="ARBA00022723"/>
    </source>
</evidence>
<evidence type="ECO:0000256" key="7">
    <source>
        <dbReference type="PIRSR" id="PIRSR602401-1"/>
    </source>
</evidence>
<sequence length="522" mass="59797">MDMVLLDFPEIWQILTPTIILLILLPLLLHFLEKYRSGSLSDKRRFHLPPCPPGLPILGNLHQIGGALPHWSLWKLARHHGPVMMLQLGTVPTVVVSSAAAAREVLKTNDADCCSRPDTPGPRQLSYDHKDVAFSPYSDDWRERRKLFIVEFLSKRRIQTTWHARESEMDKLVRRLTIADGRPVSMEDHIFEYMDAIIGTVAFGNIYGTEQFTYKKHFHDAIDEAMRVRSSFSAEDYFPNALGRLVDHLTGIALLRKRVFREFDAFFERIIQQHLDSSSSTKPKSKGSLIDVLIDLMKEHEGTIRFSRDHVKAMLTYNTFIGGVDTGSVTMVWAMAELIRHPWVLKKLQDEIRSAVRTNERVRPEDLSKLTYLKMVVMETLRLHPALPLLVPRVNMRHIKISGYDVPTNTRLFVNAWAIGRDPANWHNPEEFYPDRFEGKDVNFSGTHFEFLPFGAGRRMCPGMAMGVATTEFTLANLLYNFNWALPEGVTREAMNMEQAGGLTVHKKTPLILVPTKYRGQH</sequence>
<keyword evidence="2 7" id="KW-0349">Heme</keyword>
<keyword evidence="6 8" id="KW-0503">Monooxygenase</keyword>
<dbReference type="GO" id="GO:0004497">
    <property type="term" value="F:monooxygenase activity"/>
    <property type="evidence" value="ECO:0007669"/>
    <property type="project" value="UniProtKB-KW"/>
</dbReference>
<organism evidence="10 11">
    <name type="scientific">Eleusine coracana subsp. coracana</name>
    <dbReference type="NCBI Taxonomy" id="191504"/>
    <lineage>
        <taxon>Eukaryota</taxon>
        <taxon>Viridiplantae</taxon>
        <taxon>Streptophyta</taxon>
        <taxon>Embryophyta</taxon>
        <taxon>Tracheophyta</taxon>
        <taxon>Spermatophyta</taxon>
        <taxon>Magnoliopsida</taxon>
        <taxon>Liliopsida</taxon>
        <taxon>Poales</taxon>
        <taxon>Poaceae</taxon>
        <taxon>PACMAD clade</taxon>
        <taxon>Chloridoideae</taxon>
        <taxon>Cynodonteae</taxon>
        <taxon>Eleusininae</taxon>
        <taxon>Eleusine</taxon>
    </lineage>
</organism>
<keyword evidence="9" id="KW-0812">Transmembrane</keyword>
<dbReference type="AlphaFoldDB" id="A0AAV5F1U6"/>
<dbReference type="PANTHER" id="PTHR47955:SF11">
    <property type="entry name" value="4-HYDROXYPHENYLACETALDEHYDE OXIME MONOOXYGENASE"/>
    <property type="match status" value="1"/>
</dbReference>
<evidence type="ECO:0000256" key="9">
    <source>
        <dbReference type="SAM" id="Phobius"/>
    </source>
</evidence>
<dbReference type="GO" id="GO:0020037">
    <property type="term" value="F:heme binding"/>
    <property type="evidence" value="ECO:0007669"/>
    <property type="project" value="InterPro"/>
</dbReference>
<keyword evidence="9" id="KW-0472">Membrane</keyword>
<reference evidence="10" key="1">
    <citation type="journal article" date="2018" name="DNA Res.">
        <title>Multiple hybrid de novo genome assembly of finger millet, an orphan allotetraploid crop.</title>
        <authorList>
            <person name="Hatakeyama M."/>
            <person name="Aluri S."/>
            <person name="Balachadran M.T."/>
            <person name="Sivarajan S.R."/>
            <person name="Patrignani A."/>
            <person name="Gruter S."/>
            <person name="Poveda L."/>
            <person name="Shimizu-Inatsugi R."/>
            <person name="Baeten J."/>
            <person name="Francoijs K.J."/>
            <person name="Nataraja K.N."/>
            <person name="Reddy Y.A.N."/>
            <person name="Phadnis S."/>
            <person name="Ravikumar R.L."/>
            <person name="Schlapbach R."/>
            <person name="Sreeman S.M."/>
            <person name="Shimizu K.K."/>
        </authorList>
    </citation>
    <scope>NUCLEOTIDE SEQUENCE</scope>
</reference>
<proteinExistence type="inferred from homology"/>
<dbReference type="FunFam" id="1.10.630.10:FF:000043">
    <property type="entry name" value="Cytochrome P450 99A2"/>
    <property type="match status" value="1"/>
</dbReference>
<comment type="cofactor">
    <cofactor evidence="7">
        <name>heme</name>
        <dbReference type="ChEBI" id="CHEBI:30413"/>
    </cofactor>
</comment>
<evidence type="ECO:0000256" key="6">
    <source>
        <dbReference type="ARBA" id="ARBA00023033"/>
    </source>
</evidence>
<evidence type="ECO:0000313" key="10">
    <source>
        <dbReference type="EMBL" id="GJN28827.1"/>
    </source>
</evidence>
<keyword evidence="3 7" id="KW-0479">Metal-binding</keyword>
<dbReference type="InterPro" id="IPR017972">
    <property type="entry name" value="Cyt_P450_CS"/>
</dbReference>
<dbReference type="InterPro" id="IPR001128">
    <property type="entry name" value="Cyt_P450"/>
</dbReference>
<protein>
    <recommendedName>
        <fullName evidence="12">4-hydroxyphenylacetaldehyde oxime monooxygenase</fullName>
    </recommendedName>
</protein>
<evidence type="ECO:0000256" key="1">
    <source>
        <dbReference type="ARBA" id="ARBA00010617"/>
    </source>
</evidence>
<dbReference type="PRINTS" id="PR00463">
    <property type="entry name" value="EP450I"/>
</dbReference>
<dbReference type="PRINTS" id="PR00385">
    <property type="entry name" value="P450"/>
</dbReference>
<evidence type="ECO:0000313" key="11">
    <source>
        <dbReference type="Proteomes" id="UP001054889"/>
    </source>
</evidence>
<dbReference type="EMBL" id="BQKI01000081">
    <property type="protein sequence ID" value="GJN28827.1"/>
    <property type="molecule type" value="Genomic_DNA"/>
</dbReference>
<dbReference type="InterPro" id="IPR002401">
    <property type="entry name" value="Cyt_P450_E_grp-I"/>
</dbReference>
<evidence type="ECO:0000256" key="8">
    <source>
        <dbReference type="RuleBase" id="RU000461"/>
    </source>
</evidence>
<evidence type="ECO:0000256" key="4">
    <source>
        <dbReference type="ARBA" id="ARBA00023002"/>
    </source>
</evidence>
<dbReference type="Proteomes" id="UP001054889">
    <property type="component" value="Unassembled WGS sequence"/>
</dbReference>